<dbReference type="PROSITE" id="PS01011">
    <property type="entry name" value="FOLYLPOLYGLU_SYNT_1"/>
    <property type="match status" value="1"/>
</dbReference>
<dbReference type="GO" id="GO:0005524">
    <property type="term" value="F:ATP binding"/>
    <property type="evidence" value="ECO:0007669"/>
    <property type="project" value="UniProtKB-KW"/>
</dbReference>
<evidence type="ECO:0000256" key="3">
    <source>
        <dbReference type="ARBA" id="ARBA00022723"/>
    </source>
</evidence>
<evidence type="ECO:0000313" key="9">
    <source>
        <dbReference type="EMBL" id="CAB4789958.1"/>
    </source>
</evidence>
<dbReference type="Gene3D" id="3.90.190.20">
    <property type="entry name" value="Mur ligase, C-terminal domain"/>
    <property type="match status" value="1"/>
</dbReference>
<gene>
    <name evidence="9" type="ORF">UFOPK2975_00510</name>
</gene>
<evidence type="ECO:0000259" key="8">
    <source>
        <dbReference type="Pfam" id="PF08245"/>
    </source>
</evidence>
<dbReference type="GO" id="GO:0005737">
    <property type="term" value="C:cytoplasm"/>
    <property type="evidence" value="ECO:0007669"/>
    <property type="project" value="TreeGrafter"/>
</dbReference>
<dbReference type="InterPro" id="IPR004101">
    <property type="entry name" value="Mur_ligase_C"/>
</dbReference>
<evidence type="ECO:0000259" key="7">
    <source>
        <dbReference type="Pfam" id="PF02875"/>
    </source>
</evidence>
<dbReference type="SUPFAM" id="SSF53244">
    <property type="entry name" value="MurD-like peptide ligases, peptide-binding domain"/>
    <property type="match status" value="1"/>
</dbReference>
<dbReference type="GO" id="GO:0008841">
    <property type="term" value="F:dihydrofolate synthase activity"/>
    <property type="evidence" value="ECO:0007669"/>
    <property type="project" value="TreeGrafter"/>
</dbReference>
<evidence type="ECO:0000256" key="5">
    <source>
        <dbReference type="ARBA" id="ARBA00022840"/>
    </source>
</evidence>
<accession>A0A6J6X473</accession>
<name>A0A6J6X473_9ZZZZ</name>
<keyword evidence="6" id="KW-0460">Magnesium</keyword>
<dbReference type="NCBIfam" id="TIGR01499">
    <property type="entry name" value="folC"/>
    <property type="match status" value="1"/>
</dbReference>
<dbReference type="PIRSF" id="PIRSF001563">
    <property type="entry name" value="Folylpolyglu_synth"/>
    <property type="match status" value="1"/>
</dbReference>
<dbReference type="PANTHER" id="PTHR11136:SF0">
    <property type="entry name" value="DIHYDROFOLATE SYNTHETASE-RELATED"/>
    <property type="match status" value="1"/>
</dbReference>
<dbReference type="AlphaFoldDB" id="A0A6J6X473"/>
<feature type="domain" description="Mur ligase central" evidence="8">
    <location>
        <begin position="49"/>
        <end position="268"/>
    </location>
</feature>
<dbReference type="GO" id="GO:0046872">
    <property type="term" value="F:metal ion binding"/>
    <property type="evidence" value="ECO:0007669"/>
    <property type="project" value="UniProtKB-KW"/>
</dbReference>
<protein>
    <submittedName>
        <fullName evidence="9">Unannotated protein</fullName>
    </submittedName>
</protein>
<evidence type="ECO:0000256" key="4">
    <source>
        <dbReference type="ARBA" id="ARBA00022741"/>
    </source>
</evidence>
<sequence length="430" mass="46248">MQYGEALNYLDEHASYEKTGRVESPSLDNINTFMDLMGQPHLSYPVIHITGTNGKGSTTQIITQLLIAHGLQVGTYTSPHLEALTERISRNNEPISEQDFADCVAAIADIEVIGGVRPSYFEIMTAAAFRYFADTAVDVAVIEVGMLGRWDATNVVNSAVAVITNIALDHTEFAGPRLQDIAFEKVGISKPGSVLVVGDTNDELREIWNAAESAAVLLRGNDFEISENELAVGGRMIDVRTERAVYKELPLPLHGQHQGDNASIALTAVEEFFGNVLDIEVVREGFAAVKMPGRFEVLGRAPLVVIDGAHNPAGADVCAQVFFDDFSPEGKRILVVGALKGRDPQMLLSALRADEFDVVICCTAPSPRGLGANDLGGAAKQMGCEQVVVCETVEAACDKALSIAREEDAVLVAGSLYVVGSARTYLRRKL</sequence>
<keyword evidence="3" id="KW-0479">Metal-binding</keyword>
<comment type="similarity">
    <text evidence="1">Belongs to the folylpolyglutamate synthase family.</text>
</comment>
<proteinExistence type="inferred from homology"/>
<keyword evidence="2" id="KW-0436">Ligase</keyword>
<dbReference type="InterPro" id="IPR036615">
    <property type="entry name" value="Mur_ligase_C_dom_sf"/>
</dbReference>
<dbReference type="PANTHER" id="PTHR11136">
    <property type="entry name" value="FOLYLPOLYGLUTAMATE SYNTHASE-RELATED"/>
    <property type="match status" value="1"/>
</dbReference>
<keyword evidence="4" id="KW-0547">Nucleotide-binding</keyword>
<evidence type="ECO:0000256" key="2">
    <source>
        <dbReference type="ARBA" id="ARBA00022598"/>
    </source>
</evidence>
<dbReference type="GO" id="GO:0004326">
    <property type="term" value="F:tetrahydrofolylpolyglutamate synthase activity"/>
    <property type="evidence" value="ECO:0007669"/>
    <property type="project" value="InterPro"/>
</dbReference>
<evidence type="ECO:0000256" key="6">
    <source>
        <dbReference type="ARBA" id="ARBA00022842"/>
    </source>
</evidence>
<feature type="domain" description="Mur ligase C-terminal" evidence="7">
    <location>
        <begin position="293"/>
        <end position="415"/>
    </location>
</feature>
<dbReference type="InterPro" id="IPR018109">
    <property type="entry name" value="Folylpolyglutamate_synth_CS"/>
</dbReference>
<dbReference type="InterPro" id="IPR036565">
    <property type="entry name" value="Mur-like_cat_sf"/>
</dbReference>
<dbReference type="SUPFAM" id="SSF53623">
    <property type="entry name" value="MurD-like peptide ligases, catalytic domain"/>
    <property type="match status" value="1"/>
</dbReference>
<reference evidence="9" key="1">
    <citation type="submission" date="2020-05" db="EMBL/GenBank/DDBJ databases">
        <authorList>
            <person name="Chiriac C."/>
            <person name="Salcher M."/>
            <person name="Ghai R."/>
            <person name="Kavagutti S V."/>
        </authorList>
    </citation>
    <scope>NUCLEOTIDE SEQUENCE</scope>
</reference>
<keyword evidence="5" id="KW-0067">ATP-binding</keyword>
<dbReference type="Gene3D" id="3.40.1190.10">
    <property type="entry name" value="Mur-like, catalytic domain"/>
    <property type="match status" value="1"/>
</dbReference>
<dbReference type="InterPro" id="IPR013221">
    <property type="entry name" value="Mur_ligase_cen"/>
</dbReference>
<evidence type="ECO:0000256" key="1">
    <source>
        <dbReference type="ARBA" id="ARBA00008276"/>
    </source>
</evidence>
<dbReference type="Pfam" id="PF08245">
    <property type="entry name" value="Mur_ligase_M"/>
    <property type="match status" value="1"/>
</dbReference>
<dbReference type="InterPro" id="IPR001645">
    <property type="entry name" value="Folylpolyglutamate_synth"/>
</dbReference>
<dbReference type="Pfam" id="PF02875">
    <property type="entry name" value="Mur_ligase_C"/>
    <property type="match status" value="1"/>
</dbReference>
<organism evidence="9">
    <name type="scientific">freshwater metagenome</name>
    <dbReference type="NCBI Taxonomy" id="449393"/>
    <lineage>
        <taxon>unclassified sequences</taxon>
        <taxon>metagenomes</taxon>
        <taxon>ecological metagenomes</taxon>
    </lineage>
</organism>
<dbReference type="EMBL" id="CAFAAG010000025">
    <property type="protein sequence ID" value="CAB4789958.1"/>
    <property type="molecule type" value="Genomic_DNA"/>
</dbReference>